<feature type="compositionally biased region" description="Polar residues" evidence="1">
    <location>
        <begin position="381"/>
        <end position="396"/>
    </location>
</feature>
<feature type="region of interest" description="Disordered" evidence="1">
    <location>
        <begin position="460"/>
        <end position="555"/>
    </location>
</feature>
<protein>
    <submittedName>
        <fullName evidence="2">Uncharacterized protein</fullName>
    </submittedName>
</protein>
<feature type="region of interest" description="Disordered" evidence="1">
    <location>
        <begin position="60"/>
        <end position="97"/>
    </location>
</feature>
<feature type="compositionally biased region" description="Low complexity" evidence="1">
    <location>
        <begin position="110"/>
        <end position="119"/>
    </location>
</feature>
<evidence type="ECO:0000256" key="1">
    <source>
        <dbReference type="SAM" id="MobiDB-lite"/>
    </source>
</evidence>
<proteinExistence type="predicted"/>
<evidence type="ECO:0000313" key="3">
    <source>
        <dbReference type="Proteomes" id="UP001642502"/>
    </source>
</evidence>
<feature type="compositionally biased region" description="Polar residues" evidence="1">
    <location>
        <begin position="271"/>
        <end position="281"/>
    </location>
</feature>
<feature type="compositionally biased region" description="Polar residues" evidence="1">
    <location>
        <begin position="203"/>
        <end position="215"/>
    </location>
</feature>
<feature type="compositionally biased region" description="Polar residues" evidence="1">
    <location>
        <begin position="67"/>
        <end position="91"/>
    </location>
</feature>
<feature type="region of interest" description="Disordered" evidence="1">
    <location>
        <begin position="596"/>
        <end position="624"/>
    </location>
</feature>
<feature type="region of interest" description="Disordered" evidence="1">
    <location>
        <begin position="109"/>
        <end position="143"/>
    </location>
</feature>
<name>A0ABP0D748_9PEZI</name>
<reference evidence="2 3" key="1">
    <citation type="submission" date="2024-01" db="EMBL/GenBank/DDBJ databases">
        <authorList>
            <person name="Allen C."/>
            <person name="Tagirdzhanova G."/>
        </authorList>
    </citation>
    <scope>NUCLEOTIDE SEQUENCE [LARGE SCALE GENOMIC DNA]</scope>
    <source>
        <strain evidence="2 3">CBS 119000</strain>
    </source>
</reference>
<dbReference type="Proteomes" id="UP001642502">
    <property type="component" value="Unassembled WGS sequence"/>
</dbReference>
<feature type="region of interest" description="Disordered" evidence="1">
    <location>
        <begin position="244"/>
        <end position="283"/>
    </location>
</feature>
<sequence length="899" mass="98024">MATETELAPRSSGSSALLADEDLNRILELDQIVKLSEAVTAGKHPRIKIPLHLVRASPNPAVVPAKGQSNRNADSTAPSTQSEPPTLNASGTHDAHSGDNLVALERNKKASAGAAPAKPLTGLVSTPKARAVPPRNNSQDVFSSERSRLEALIREKTSLFTNFNSSGATLLDFGILLQKARQLERTFAPPLETHSNRERHRTTATQNSAAAESVDDQTFYSSNFSTPEHAHSSRIPIVEADDGVSVHDSSDYEPELDSVPSSTLPPPPQSRPLQASQQQHSQANELQLPQLQQLQNLQQLQQAALQHFTLEQLATHVAQVPSQTTGQILTSLLGPQYDPSTLTLPSSALPTPAAYNSTAHTQAAEASALLAAWGNQLPGLSNPSLPEGGTSLSSHRQVAARNPKPLPPIVRTHNLSPIAPQPSHISSLAGATQLPLDVEHQQSTGQQNILQGAPAQVLSLRKGEGPQSSPDSSPHIDGYTSEKRKAKKRDVGKRKTGIRPISPRIKPEPRSPSPIMALPVHRPRKRQRQEDHVPGRRRSPPPQTASYATAQPPADARGPLVYERVERGQGVQQPQYGEQSDYDDVYEPALPSYAATQQVQTDRRYPARPLSTHPGASSSRSALRSARAVSHALVGTSSGYAARHADTEYDPRDYEISGRMSTRPLAKAPLQNRFQRVQEPPTGRIVIDEFGRDCYESVPHQTTAAKPVLREPGLAHDYPLSRPQHAAGTAQRGSGYAMSQARYDDEAGYRHSPPEYIAPRRVFTQQEYDTREPPTYAREFTVHPGPQYPPAAGPALGRAYVMDDALQVSRNLPLASITRPHEFAGPEAPPSASGHRQTKVARIRQVEGMESARYTGSTVRNQILMFLCTGHIAYYSEQGYVPPAEEYYYPEMRKVYRQV</sequence>
<comment type="caution">
    <text evidence="2">The sequence shown here is derived from an EMBL/GenBank/DDBJ whole genome shotgun (WGS) entry which is preliminary data.</text>
</comment>
<feature type="compositionally biased region" description="Basic residues" evidence="1">
    <location>
        <begin position="484"/>
        <end position="497"/>
    </location>
</feature>
<feature type="region of interest" description="Disordered" evidence="1">
    <location>
        <begin position="381"/>
        <end position="424"/>
    </location>
</feature>
<accession>A0ABP0D748</accession>
<evidence type="ECO:0000313" key="2">
    <source>
        <dbReference type="EMBL" id="CAK7263947.1"/>
    </source>
</evidence>
<dbReference type="EMBL" id="CAWUON010000005">
    <property type="protein sequence ID" value="CAK7263947.1"/>
    <property type="molecule type" value="Genomic_DNA"/>
</dbReference>
<feature type="region of interest" description="Disordered" evidence="1">
    <location>
        <begin position="188"/>
        <end position="215"/>
    </location>
</feature>
<organism evidence="2 3">
    <name type="scientific">Sporothrix epigloea</name>
    <dbReference type="NCBI Taxonomy" id="1892477"/>
    <lineage>
        <taxon>Eukaryota</taxon>
        <taxon>Fungi</taxon>
        <taxon>Dikarya</taxon>
        <taxon>Ascomycota</taxon>
        <taxon>Pezizomycotina</taxon>
        <taxon>Sordariomycetes</taxon>
        <taxon>Sordariomycetidae</taxon>
        <taxon>Ophiostomatales</taxon>
        <taxon>Ophiostomataceae</taxon>
        <taxon>Sporothrix</taxon>
    </lineage>
</organism>
<gene>
    <name evidence="2" type="ORF">SEPCBS119000_000739</name>
</gene>
<keyword evidence="3" id="KW-1185">Reference proteome</keyword>